<evidence type="ECO:0000313" key="8">
    <source>
        <dbReference type="Proteomes" id="UP000176308"/>
    </source>
</evidence>
<name>A0A1G2IA14_9BACT</name>
<dbReference type="GO" id="GO:0016020">
    <property type="term" value="C:membrane"/>
    <property type="evidence" value="ECO:0007669"/>
    <property type="project" value="UniProtKB-SubCell"/>
</dbReference>
<evidence type="ECO:0000256" key="1">
    <source>
        <dbReference type="ARBA" id="ARBA00004370"/>
    </source>
</evidence>
<dbReference type="Gene3D" id="3.40.50.2000">
    <property type="entry name" value="Glycogen Phosphorylase B"/>
    <property type="match status" value="1"/>
</dbReference>
<sequence length="369" mass="41734">VLILHGKPGMGHLITANALMEVFKKDYSEVEVKDADAFDFLYWPLRYGYPYFYNHIVAKAPILFKIFYHSYDNELIEETLKIITSFFIKKAQFIAFVKDFSPDFILATNPLPLQLASLIEEKNIIDILSANVCTDFGFHSIWHSKDINYYFVATDEIKSSLLDHKVNLNKIKITGIPVRPKFSQPVDHNKVLESLNFSALEPILLIVGGQLKYSELLKVVSGIKAKNNLAQFIVVAGRDKDLQKKLESSELKKDINVRVFGLVQDIEKFMAVSDLILSKAGGSTTAECLVKNLPMIVYKSTPGQEEDNVNYLIHNGAGIKAKNTKEIIEVIVELFSQPDKLEKMKSNCQKIQKPNATKDIVDFVVSQIK</sequence>
<protein>
    <recommendedName>
        <fullName evidence="9">Glycosyl transferase family 28 C-terminal domain-containing protein</fullName>
    </recommendedName>
</protein>
<keyword evidence="4" id="KW-0808">Transferase</keyword>
<dbReference type="AlphaFoldDB" id="A0A1G2IA14"/>
<evidence type="ECO:0000256" key="2">
    <source>
        <dbReference type="ARBA" id="ARBA00006962"/>
    </source>
</evidence>
<dbReference type="GO" id="GO:0009247">
    <property type="term" value="P:glycolipid biosynthetic process"/>
    <property type="evidence" value="ECO:0007669"/>
    <property type="project" value="InterPro"/>
</dbReference>
<comment type="similarity">
    <text evidence="2">Belongs to the glycosyltransferase 28 family.</text>
</comment>
<dbReference type="GO" id="GO:0016758">
    <property type="term" value="F:hexosyltransferase activity"/>
    <property type="evidence" value="ECO:0007669"/>
    <property type="project" value="InterPro"/>
</dbReference>
<evidence type="ECO:0000313" key="7">
    <source>
        <dbReference type="EMBL" id="OGZ71666.1"/>
    </source>
</evidence>
<keyword evidence="3" id="KW-0328">Glycosyltransferase</keyword>
<dbReference type="InterPro" id="IPR007235">
    <property type="entry name" value="Glyco_trans_28_C"/>
</dbReference>
<evidence type="ECO:0008006" key="9">
    <source>
        <dbReference type="Google" id="ProtNLM"/>
    </source>
</evidence>
<dbReference type="InterPro" id="IPR009695">
    <property type="entry name" value="Diacylglyc_glucosyltr_N"/>
</dbReference>
<dbReference type="EMBL" id="MHOX01000002">
    <property type="protein sequence ID" value="OGZ71666.1"/>
    <property type="molecule type" value="Genomic_DNA"/>
</dbReference>
<dbReference type="PANTHER" id="PTHR43025">
    <property type="entry name" value="MONOGALACTOSYLDIACYLGLYCEROL SYNTHASE"/>
    <property type="match status" value="1"/>
</dbReference>
<accession>A0A1G2IA14</accession>
<dbReference type="InterPro" id="IPR050519">
    <property type="entry name" value="Glycosyltransf_28_UgtP"/>
</dbReference>
<comment type="caution">
    <text evidence="7">The sequence shown here is derived from an EMBL/GenBank/DDBJ whole genome shotgun (WGS) entry which is preliminary data.</text>
</comment>
<dbReference type="Pfam" id="PF06925">
    <property type="entry name" value="MGDG_synth"/>
    <property type="match status" value="1"/>
</dbReference>
<feature type="domain" description="Glycosyl transferase family 28 C-terminal" evidence="5">
    <location>
        <begin position="204"/>
        <end position="358"/>
    </location>
</feature>
<evidence type="ECO:0000259" key="5">
    <source>
        <dbReference type="Pfam" id="PF04101"/>
    </source>
</evidence>
<organism evidence="7 8">
    <name type="scientific">Candidatus Staskawiczbacteria bacterium RIFCSPLOWO2_01_FULL_33_9</name>
    <dbReference type="NCBI Taxonomy" id="1802211"/>
    <lineage>
        <taxon>Bacteria</taxon>
        <taxon>Candidatus Staskawicziibacteriota</taxon>
    </lineage>
</organism>
<dbReference type="PANTHER" id="PTHR43025:SF3">
    <property type="entry name" value="MONOGALACTOSYLDIACYLGLYCEROL SYNTHASE 1, CHLOROPLASTIC"/>
    <property type="match status" value="1"/>
</dbReference>
<dbReference type="Pfam" id="PF04101">
    <property type="entry name" value="Glyco_tran_28_C"/>
    <property type="match status" value="1"/>
</dbReference>
<evidence type="ECO:0000256" key="3">
    <source>
        <dbReference type="ARBA" id="ARBA00022676"/>
    </source>
</evidence>
<comment type="subcellular location">
    <subcellularLocation>
        <location evidence="1">Membrane</location>
    </subcellularLocation>
</comment>
<reference evidence="7 8" key="1">
    <citation type="journal article" date="2016" name="Nat. Commun.">
        <title>Thousands of microbial genomes shed light on interconnected biogeochemical processes in an aquifer system.</title>
        <authorList>
            <person name="Anantharaman K."/>
            <person name="Brown C.T."/>
            <person name="Hug L.A."/>
            <person name="Sharon I."/>
            <person name="Castelle C.J."/>
            <person name="Probst A.J."/>
            <person name="Thomas B.C."/>
            <person name="Singh A."/>
            <person name="Wilkins M.J."/>
            <person name="Karaoz U."/>
            <person name="Brodie E.L."/>
            <person name="Williams K.H."/>
            <person name="Hubbard S.S."/>
            <person name="Banfield J.F."/>
        </authorList>
    </citation>
    <scope>NUCLEOTIDE SEQUENCE [LARGE SCALE GENOMIC DNA]</scope>
</reference>
<proteinExistence type="inferred from homology"/>
<dbReference type="SUPFAM" id="SSF53756">
    <property type="entry name" value="UDP-Glycosyltransferase/glycogen phosphorylase"/>
    <property type="match status" value="1"/>
</dbReference>
<feature type="domain" description="Diacylglycerol glucosyltransferase N-terminal" evidence="6">
    <location>
        <begin position="12"/>
        <end position="178"/>
    </location>
</feature>
<dbReference type="Proteomes" id="UP000176308">
    <property type="component" value="Unassembled WGS sequence"/>
</dbReference>
<gene>
    <name evidence="7" type="ORF">A2904_01330</name>
</gene>
<evidence type="ECO:0000259" key="6">
    <source>
        <dbReference type="Pfam" id="PF06925"/>
    </source>
</evidence>
<feature type="non-terminal residue" evidence="7">
    <location>
        <position position="1"/>
    </location>
</feature>
<evidence type="ECO:0000256" key="4">
    <source>
        <dbReference type="ARBA" id="ARBA00022679"/>
    </source>
</evidence>